<dbReference type="PANTHER" id="PTHR43309">
    <property type="entry name" value="5-OXOPROLINASE SUBUNIT C"/>
    <property type="match status" value="1"/>
</dbReference>
<dbReference type="RefSeq" id="WP_131581566.1">
    <property type="nucleotide sequence ID" value="NZ_SJZJ01000002.1"/>
</dbReference>
<dbReference type="GO" id="GO:0016740">
    <property type="term" value="F:transferase activity"/>
    <property type="evidence" value="ECO:0007669"/>
    <property type="project" value="UniProtKB-KW"/>
</dbReference>
<dbReference type="Proteomes" id="UP000295453">
    <property type="component" value="Unassembled WGS sequence"/>
</dbReference>
<sequence length="283" mass="28855">MTLTVVEVAGLVTVQDAGRPGYAHLGVPRAGWLDEPAALLANRLVGNDASAAVLEVTLGTLSLRADSPVWVAITGAPCTVSIDGQAVAFSEAARVPAGAVLRLGAPPSGVRTYAAAAGGFAVDPVLGSRSTDTLAWVGPPVVAPGQTLPLGEAAGELHPLDTPRPPTPAALRLLPGPRADWFAGDPVALLVGAKWSVGAASNRVGLRLEGPALRRAPAYDGRELASEGMVLGAVQVPPSGQPVVFLADHPVTGGYPVAAVVHPDDLWMCAQLRPGETVRFSRV</sequence>
<accession>A0A4R1CLJ3</accession>
<dbReference type="Pfam" id="PF02626">
    <property type="entry name" value="CT_A_B"/>
    <property type="match status" value="1"/>
</dbReference>
<dbReference type="Gene3D" id="2.40.100.10">
    <property type="entry name" value="Cyclophilin-like"/>
    <property type="match status" value="1"/>
</dbReference>
<dbReference type="SUPFAM" id="SSF50891">
    <property type="entry name" value="Cyclophilin-like"/>
    <property type="match status" value="1"/>
</dbReference>
<keyword evidence="1" id="KW-0547">Nucleotide-binding</keyword>
<dbReference type="NCBIfam" id="TIGR00724">
    <property type="entry name" value="urea_amlyse_rel"/>
    <property type="match status" value="1"/>
</dbReference>
<keyword evidence="3" id="KW-0067">ATP-binding</keyword>
<organism evidence="5 6">
    <name type="scientific">Nocardioides jejuensis</name>
    <dbReference type="NCBI Taxonomy" id="2502782"/>
    <lineage>
        <taxon>Bacteria</taxon>
        <taxon>Bacillati</taxon>
        <taxon>Actinomycetota</taxon>
        <taxon>Actinomycetes</taxon>
        <taxon>Propionibacteriales</taxon>
        <taxon>Nocardioidaceae</taxon>
        <taxon>Nocardioides</taxon>
    </lineage>
</organism>
<reference evidence="5 6" key="1">
    <citation type="submission" date="2019-03" db="EMBL/GenBank/DDBJ databases">
        <authorList>
            <person name="Kim M.K.M."/>
        </authorList>
    </citation>
    <scope>NUCLEOTIDE SEQUENCE [LARGE SCALE GENOMIC DNA]</scope>
    <source>
        <strain evidence="5 6">18JY15-6</strain>
    </source>
</reference>
<evidence type="ECO:0000313" key="6">
    <source>
        <dbReference type="Proteomes" id="UP000295453"/>
    </source>
</evidence>
<dbReference type="SMART" id="SM00797">
    <property type="entry name" value="AHS2"/>
    <property type="match status" value="1"/>
</dbReference>
<dbReference type="GO" id="GO:0005524">
    <property type="term" value="F:ATP binding"/>
    <property type="evidence" value="ECO:0007669"/>
    <property type="project" value="UniProtKB-KW"/>
</dbReference>
<comment type="caution">
    <text evidence="5">The sequence shown here is derived from an EMBL/GenBank/DDBJ whole genome shotgun (WGS) entry which is preliminary data.</text>
</comment>
<protein>
    <submittedName>
        <fullName evidence="5">Biotin-dependent carboxyltransferase</fullName>
    </submittedName>
</protein>
<evidence type="ECO:0000259" key="4">
    <source>
        <dbReference type="SMART" id="SM00797"/>
    </source>
</evidence>
<dbReference type="GO" id="GO:0016787">
    <property type="term" value="F:hydrolase activity"/>
    <property type="evidence" value="ECO:0007669"/>
    <property type="project" value="UniProtKB-KW"/>
</dbReference>
<name>A0A4R1CLJ3_9ACTN</name>
<gene>
    <name evidence="5" type="ORF">EPD65_02455</name>
</gene>
<evidence type="ECO:0000256" key="3">
    <source>
        <dbReference type="ARBA" id="ARBA00022840"/>
    </source>
</evidence>
<dbReference type="PANTHER" id="PTHR43309:SF3">
    <property type="entry name" value="5-OXOPROLINASE SUBUNIT C"/>
    <property type="match status" value="1"/>
</dbReference>
<keyword evidence="6" id="KW-1185">Reference proteome</keyword>
<evidence type="ECO:0000256" key="2">
    <source>
        <dbReference type="ARBA" id="ARBA00022801"/>
    </source>
</evidence>
<evidence type="ECO:0000256" key="1">
    <source>
        <dbReference type="ARBA" id="ARBA00022741"/>
    </source>
</evidence>
<keyword evidence="2" id="KW-0378">Hydrolase</keyword>
<dbReference type="EMBL" id="SJZJ01000002">
    <property type="protein sequence ID" value="TCJ30918.1"/>
    <property type="molecule type" value="Genomic_DNA"/>
</dbReference>
<evidence type="ECO:0000313" key="5">
    <source>
        <dbReference type="EMBL" id="TCJ30918.1"/>
    </source>
</evidence>
<dbReference type="AlphaFoldDB" id="A0A4R1CLJ3"/>
<dbReference type="InterPro" id="IPR029000">
    <property type="entry name" value="Cyclophilin-like_dom_sf"/>
</dbReference>
<feature type="domain" description="Carboxyltransferase" evidence="4">
    <location>
        <begin position="24"/>
        <end position="283"/>
    </location>
</feature>
<dbReference type="InterPro" id="IPR052708">
    <property type="entry name" value="PxpC"/>
</dbReference>
<dbReference type="OrthoDB" id="9768696at2"/>
<keyword evidence="5" id="KW-0808">Transferase</keyword>
<proteinExistence type="predicted"/>
<dbReference type="InterPro" id="IPR003778">
    <property type="entry name" value="CT_A_B"/>
</dbReference>